<protein>
    <submittedName>
        <fullName evidence="3">Uncharacterized protein</fullName>
    </submittedName>
</protein>
<feature type="region of interest" description="Disordered" evidence="1">
    <location>
        <begin position="406"/>
        <end position="436"/>
    </location>
</feature>
<reference evidence="3 4" key="1">
    <citation type="submission" date="2013-02" db="EMBL/GenBank/DDBJ databases">
        <title>The Genome Annotation of Plasmodium falciparum FCH/4.</title>
        <authorList>
            <consortium name="The Broad Institute Genome Sequencing Platform"/>
            <consortium name="The Broad Institute Genome Sequencing Center for Infectious Disease"/>
            <person name="Neafsey D."/>
            <person name="Hoffman S."/>
            <person name="Volkman S."/>
            <person name="Rosenthal P."/>
            <person name="Walker B."/>
            <person name="Young S.K."/>
            <person name="Zeng Q."/>
            <person name="Gargeya S."/>
            <person name="Fitzgerald M."/>
            <person name="Haas B."/>
            <person name="Abouelleil A."/>
            <person name="Allen A.W."/>
            <person name="Alvarado L."/>
            <person name="Arachchi H.M."/>
            <person name="Berlin A.M."/>
            <person name="Chapman S.B."/>
            <person name="Gainer-Dewar J."/>
            <person name="Goldberg J."/>
            <person name="Griggs A."/>
            <person name="Gujja S."/>
            <person name="Hansen M."/>
            <person name="Howarth C."/>
            <person name="Imamovic A."/>
            <person name="Ireland A."/>
            <person name="Larimer J."/>
            <person name="McCowan C."/>
            <person name="Murphy C."/>
            <person name="Pearson M."/>
            <person name="Poon T.W."/>
            <person name="Priest M."/>
            <person name="Roberts A."/>
            <person name="Saif S."/>
            <person name="Shea T."/>
            <person name="Sisk P."/>
            <person name="Sykes S."/>
            <person name="Wortman J."/>
            <person name="Nusbaum C."/>
            <person name="Birren B."/>
        </authorList>
    </citation>
    <scope>NUCLEOTIDE SEQUENCE [LARGE SCALE GENOMIC DNA]</scope>
    <source>
        <strain evidence="3 4">FCH/4</strain>
    </source>
</reference>
<keyword evidence="2" id="KW-0472">Membrane</keyword>
<feature type="compositionally biased region" description="Acidic residues" evidence="1">
    <location>
        <begin position="96"/>
        <end position="161"/>
    </location>
</feature>
<feature type="transmembrane region" description="Helical" evidence="2">
    <location>
        <begin position="600"/>
        <end position="625"/>
    </location>
</feature>
<feature type="transmembrane region" description="Helical" evidence="2">
    <location>
        <begin position="317"/>
        <end position="340"/>
    </location>
</feature>
<proteinExistence type="predicted"/>
<evidence type="ECO:0000313" key="3">
    <source>
        <dbReference type="EMBL" id="ETW29651.1"/>
    </source>
</evidence>
<keyword evidence="2" id="KW-0812">Transmembrane</keyword>
<reference evidence="3 4" key="2">
    <citation type="submission" date="2013-02" db="EMBL/GenBank/DDBJ databases">
        <title>The Genome Sequence of Plasmodium falciparum FCH/4.</title>
        <authorList>
            <consortium name="The Broad Institute Genome Sequencing Platform"/>
            <consortium name="The Broad Institute Genome Sequencing Center for Infectious Disease"/>
            <person name="Neafsey D."/>
            <person name="Cheeseman I."/>
            <person name="Volkman S."/>
            <person name="Adams J."/>
            <person name="Walker B."/>
            <person name="Young S.K."/>
            <person name="Zeng Q."/>
            <person name="Gargeya S."/>
            <person name="Fitzgerald M."/>
            <person name="Haas B."/>
            <person name="Abouelleil A."/>
            <person name="Alvarado L."/>
            <person name="Arachchi H.M."/>
            <person name="Berlin A.M."/>
            <person name="Chapman S.B."/>
            <person name="Dewar J."/>
            <person name="Goldberg J."/>
            <person name="Griggs A."/>
            <person name="Gujja S."/>
            <person name="Hansen M."/>
            <person name="Howarth C."/>
            <person name="Imamovic A."/>
            <person name="Larimer J."/>
            <person name="McCowan C."/>
            <person name="Murphy C."/>
            <person name="Neiman D."/>
            <person name="Pearson M."/>
            <person name="Priest M."/>
            <person name="Roberts A."/>
            <person name="Saif S."/>
            <person name="Shea T."/>
            <person name="Sisk P."/>
            <person name="Sykes S."/>
            <person name="Wortman J."/>
            <person name="Nusbaum C."/>
            <person name="Birren B."/>
        </authorList>
    </citation>
    <scope>NUCLEOTIDE SEQUENCE [LARGE SCALE GENOMIC DNA]</scope>
    <source>
        <strain evidence="3 4">FCH/4</strain>
    </source>
</reference>
<feature type="compositionally biased region" description="Polar residues" evidence="1">
    <location>
        <begin position="1"/>
        <end position="17"/>
    </location>
</feature>
<feature type="transmembrane region" description="Helical" evidence="2">
    <location>
        <begin position="686"/>
        <end position="709"/>
    </location>
</feature>
<feature type="compositionally biased region" description="Polar residues" evidence="1">
    <location>
        <begin position="181"/>
        <end position="191"/>
    </location>
</feature>
<name>A0A024VP21_PLAFA</name>
<feature type="compositionally biased region" description="Basic and acidic residues" evidence="1">
    <location>
        <begin position="219"/>
        <end position="230"/>
    </location>
</feature>
<dbReference type="Proteomes" id="UP000030656">
    <property type="component" value="Unassembled WGS sequence"/>
</dbReference>
<organism evidence="3 4">
    <name type="scientific">Plasmodium falciparum FCH/4</name>
    <dbReference type="NCBI Taxonomy" id="1036724"/>
    <lineage>
        <taxon>Eukaryota</taxon>
        <taxon>Sar</taxon>
        <taxon>Alveolata</taxon>
        <taxon>Apicomplexa</taxon>
        <taxon>Aconoidasida</taxon>
        <taxon>Haemosporida</taxon>
        <taxon>Plasmodiidae</taxon>
        <taxon>Plasmodium</taxon>
        <taxon>Plasmodium (Laverania)</taxon>
    </lineage>
</organism>
<dbReference type="EMBL" id="KI927957">
    <property type="protein sequence ID" value="ETW29651.1"/>
    <property type="molecule type" value="Genomic_DNA"/>
</dbReference>
<evidence type="ECO:0000256" key="2">
    <source>
        <dbReference type="SAM" id="Phobius"/>
    </source>
</evidence>
<feature type="compositionally biased region" description="Basic and acidic residues" evidence="1">
    <location>
        <begin position="171"/>
        <end position="180"/>
    </location>
</feature>
<keyword evidence="2" id="KW-1133">Transmembrane helix</keyword>
<dbReference type="AlphaFoldDB" id="A0A024VP21"/>
<accession>A0A024VP21</accession>
<feature type="transmembrane region" description="Helical" evidence="2">
    <location>
        <begin position="645"/>
        <end position="666"/>
    </location>
</feature>
<evidence type="ECO:0000313" key="4">
    <source>
        <dbReference type="Proteomes" id="UP000030656"/>
    </source>
</evidence>
<feature type="region of interest" description="Disordered" evidence="1">
    <location>
        <begin position="85"/>
        <end position="247"/>
    </location>
</feature>
<feature type="compositionally biased region" description="Basic residues" evidence="1">
    <location>
        <begin position="231"/>
        <end position="246"/>
    </location>
</feature>
<feature type="compositionally biased region" description="Low complexity" evidence="1">
    <location>
        <begin position="411"/>
        <end position="431"/>
    </location>
</feature>
<sequence>MEKTSFKNNQKSYSKRNSSLKKKVTNDKNDNSLLTIYSFISNYMLKEEMNYDENDNRYILLESQDIENECGLKKVSFGEFNEKSYSLSHKRKEKNEEDIDKEEEVYEGVDQADYEEEDYEEEDYEEEDYEEDDYEEDDYEEDDYEEDDYQDDAEEQEEEEDSAKSYNYDHNQIDRNKVNNDESVNSTYNKQNNSIRRGGKKKKNKIYNNDHFPNDEDIQIDHNTNEEKHSRQLWKKKKKKKRKREKKMMYTNSNSKEIYKGNNLAKYFTLSMDNINEQENIFKDEKQLSRQMSYYNDAYYYTSEMIYKNNRRNKEKFALYLRLMSLFINIIIGIYLIIYFPHTNNDMDTFDGTFKNMHIKDREDIKDIISKNLEINKDYHNYMKKVNLNVSILNKQKEFFENKSIGNGKASSSSNFSSSNDNNNNNNNNNSMHVNTFDRSINNEDSLINTNNLNNNDNNNFLRFLRNIFSRNNYEQEDNLKSSSNLINKEKTNNNTNVTNTGYYNLYKNNNNNNNIIDVEKNIYYEKDKNNNLKKKNFKNVKNNNYNSGVYYVNDKDMLKDIKTKEDVNNLIYMIDILNLMDDEHIMTYIYNEMNKIYKYAIYSFFGELLVISIIVFSLFILKILIKDNNKFSVILTMYGIFYKIFCYIFAHYVLFMGLYILSIYYNIYIHRDIHTHSYNFFCYHYVYNNLYIHLLMLFYALQNIVFTINDAFNCIRMVFILIKHVIIKIYEKITCKNFITFYELKEDKSPLSLTCFNKLKNKCNMNCKCCKDKNCVDIDIDEMHDIDYEKNKLPLFPNFNRKPYCKNLNIKTYEQSLLNMRNPIFK</sequence>
<dbReference type="PANTHER" id="PTHR48209:SF2">
    <property type="entry name" value="FI24008P1"/>
    <property type="match status" value="1"/>
</dbReference>
<evidence type="ECO:0000256" key="1">
    <source>
        <dbReference type="SAM" id="MobiDB-lite"/>
    </source>
</evidence>
<dbReference type="OrthoDB" id="371890at2759"/>
<dbReference type="PANTHER" id="PTHR48209">
    <property type="entry name" value="AGL056WP"/>
    <property type="match status" value="1"/>
</dbReference>
<gene>
    <name evidence="3" type="ORF">PFFCH_02921</name>
</gene>
<feature type="region of interest" description="Disordered" evidence="1">
    <location>
        <begin position="1"/>
        <end position="26"/>
    </location>
</feature>